<protein>
    <recommendedName>
        <fullName evidence="5">Glycosyltransferase</fullName>
        <ecNumber evidence="5">2.4.1.-</ecNumber>
    </recommendedName>
</protein>
<evidence type="ECO:0000256" key="5">
    <source>
        <dbReference type="RuleBase" id="RU362057"/>
    </source>
</evidence>
<dbReference type="Proteomes" id="UP001630127">
    <property type="component" value="Unassembled WGS sequence"/>
</dbReference>
<dbReference type="Gene3D" id="3.40.50.2000">
    <property type="entry name" value="Glycogen Phosphorylase B"/>
    <property type="match status" value="2"/>
</dbReference>
<evidence type="ECO:0000313" key="7">
    <source>
        <dbReference type="Proteomes" id="UP001630127"/>
    </source>
</evidence>
<dbReference type="PANTHER" id="PTHR48048:SF45">
    <property type="entry name" value="GLYCOSYLTRANSFERASE"/>
    <property type="match status" value="1"/>
</dbReference>
<keyword evidence="7" id="KW-1185">Reference proteome</keyword>
<dbReference type="EC" id="2.4.1.-" evidence="5"/>
<dbReference type="InterPro" id="IPR050481">
    <property type="entry name" value="UDP-glycosyltransf_plant"/>
</dbReference>
<evidence type="ECO:0000256" key="2">
    <source>
        <dbReference type="ARBA" id="ARBA00022676"/>
    </source>
</evidence>
<evidence type="ECO:0000256" key="4">
    <source>
        <dbReference type="RuleBase" id="RU003718"/>
    </source>
</evidence>
<evidence type="ECO:0000256" key="1">
    <source>
        <dbReference type="ARBA" id="ARBA00009995"/>
    </source>
</evidence>
<dbReference type="SUPFAM" id="SSF53756">
    <property type="entry name" value="UDP-Glycosyltransferase/glycogen phosphorylase"/>
    <property type="match status" value="1"/>
</dbReference>
<dbReference type="EMBL" id="JBJUIK010000017">
    <property type="protein sequence ID" value="KAL3498396.1"/>
    <property type="molecule type" value="Genomic_DNA"/>
</dbReference>
<dbReference type="PANTHER" id="PTHR48048">
    <property type="entry name" value="GLYCOSYLTRANSFERASE"/>
    <property type="match status" value="1"/>
</dbReference>
<name>A0ABD2XT07_9GENT</name>
<gene>
    <name evidence="6" type="ORF">ACH5RR_041128</name>
</gene>
<evidence type="ECO:0000256" key="3">
    <source>
        <dbReference type="ARBA" id="ARBA00022679"/>
    </source>
</evidence>
<accession>A0ABD2XT07</accession>
<sequence length="483" mass="53715">MEKVELLFIPGPGMGHLVSAVELGKLLINRDENLSVVFLIINLPFNTGVDAFIESHLTDANSRIRFVNTPCNISSTNDQQQKSKNRNVIAFEMINNFKPLVRDAVLDMISKSNNSAKIAGIVVDMFCVGMIDVANEFELPSYVFFTSGAGFLGLLLHVQTLHDDYNTDITNYKDSDAELPVPSFINPIPAKVLPTTMLDKNGGSSTTFTAARRIRETKGIIVNTFQELELYAIKSLSDHDVKIPRIYPIGPIINWNSKADDCTMSWLDKQPSCSVLFLCFGSYGSFSISQVKEIALALEHCGCRFLWSLRQPPSKGEIDAPSAYANHEEILPEGFLERTSGIGKVIGWAPQVAVLSHPAVRGFVSHCGWNSILESLWAGVPIAAWPMYAEQQINAFQMVVELGVAVEIKMDYRNDANMESKIIVTADEIENGIKRIMMDENKNGIRERVKDMKEKCRKAIMKEEGSSYISLAHLIENLNNSNT</sequence>
<reference evidence="6 7" key="1">
    <citation type="submission" date="2024-11" db="EMBL/GenBank/DDBJ databases">
        <title>A near-complete genome assembly of Cinchona calisaya.</title>
        <authorList>
            <person name="Lian D.C."/>
            <person name="Zhao X.W."/>
            <person name="Wei L."/>
        </authorList>
    </citation>
    <scope>NUCLEOTIDE SEQUENCE [LARGE SCALE GENOMIC DNA]</scope>
    <source>
        <tissue evidence="6">Nenye</tissue>
    </source>
</reference>
<dbReference type="Pfam" id="PF00201">
    <property type="entry name" value="UDPGT"/>
    <property type="match status" value="1"/>
</dbReference>
<dbReference type="AlphaFoldDB" id="A0ABD2XT07"/>
<dbReference type="InterPro" id="IPR002213">
    <property type="entry name" value="UDP_glucos_trans"/>
</dbReference>
<keyword evidence="2 4" id="KW-0328">Glycosyltransferase</keyword>
<evidence type="ECO:0000313" key="6">
    <source>
        <dbReference type="EMBL" id="KAL3498396.1"/>
    </source>
</evidence>
<dbReference type="PROSITE" id="PS00375">
    <property type="entry name" value="UDPGT"/>
    <property type="match status" value="1"/>
</dbReference>
<comment type="similarity">
    <text evidence="1 4">Belongs to the UDP-glycosyltransferase family.</text>
</comment>
<dbReference type="GO" id="GO:0016757">
    <property type="term" value="F:glycosyltransferase activity"/>
    <property type="evidence" value="ECO:0007669"/>
    <property type="project" value="UniProtKB-KW"/>
</dbReference>
<dbReference type="InterPro" id="IPR035595">
    <property type="entry name" value="UDP_glycos_trans_CS"/>
</dbReference>
<dbReference type="CDD" id="cd03784">
    <property type="entry name" value="GT1_Gtf-like"/>
    <property type="match status" value="1"/>
</dbReference>
<dbReference type="FunFam" id="3.40.50.2000:FF:000056">
    <property type="entry name" value="Glycosyltransferase"/>
    <property type="match status" value="1"/>
</dbReference>
<keyword evidence="3 4" id="KW-0808">Transferase</keyword>
<comment type="caution">
    <text evidence="6">The sequence shown here is derived from an EMBL/GenBank/DDBJ whole genome shotgun (WGS) entry which is preliminary data.</text>
</comment>
<dbReference type="FunFam" id="3.40.50.2000:FF:000080">
    <property type="entry name" value="Glycosyltransferase"/>
    <property type="match status" value="1"/>
</dbReference>
<organism evidence="6 7">
    <name type="scientific">Cinchona calisaya</name>
    <dbReference type="NCBI Taxonomy" id="153742"/>
    <lineage>
        <taxon>Eukaryota</taxon>
        <taxon>Viridiplantae</taxon>
        <taxon>Streptophyta</taxon>
        <taxon>Embryophyta</taxon>
        <taxon>Tracheophyta</taxon>
        <taxon>Spermatophyta</taxon>
        <taxon>Magnoliopsida</taxon>
        <taxon>eudicotyledons</taxon>
        <taxon>Gunneridae</taxon>
        <taxon>Pentapetalae</taxon>
        <taxon>asterids</taxon>
        <taxon>lamiids</taxon>
        <taxon>Gentianales</taxon>
        <taxon>Rubiaceae</taxon>
        <taxon>Cinchonoideae</taxon>
        <taxon>Cinchoneae</taxon>
        <taxon>Cinchona</taxon>
    </lineage>
</organism>
<proteinExistence type="inferred from homology"/>